<feature type="compositionally biased region" description="Basic and acidic residues" evidence="1">
    <location>
        <begin position="1459"/>
        <end position="1475"/>
    </location>
</feature>
<dbReference type="CDD" id="cd22673">
    <property type="entry name" value="FHA_Ki67"/>
    <property type="match status" value="1"/>
</dbReference>
<protein>
    <recommendedName>
        <fullName evidence="2">FHA domain-containing protein</fullName>
    </recommendedName>
</protein>
<feature type="compositionally biased region" description="Low complexity" evidence="1">
    <location>
        <begin position="856"/>
        <end position="866"/>
    </location>
</feature>
<evidence type="ECO:0000313" key="3">
    <source>
        <dbReference type="EMBL" id="CAH0555532.1"/>
    </source>
</evidence>
<feature type="compositionally biased region" description="Polar residues" evidence="1">
    <location>
        <begin position="841"/>
        <end position="851"/>
    </location>
</feature>
<feature type="compositionally biased region" description="Polar residues" evidence="1">
    <location>
        <begin position="1426"/>
        <end position="1437"/>
    </location>
</feature>
<feature type="region of interest" description="Disordered" evidence="1">
    <location>
        <begin position="1678"/>
        <end position="1737"/>
    </location>
</feature>
<feature type="compositionally biased region" description="Basic residues" evidence="1">
    <location>
        <begin position="2612"/>
        <end position="2621"/>
    </location>
</feature>
<feature type="compositionally biased region" description="Polar residues" evidence="1">
    <location>
        <begin position="1566"/>
        <end position="1581"/>
    </location>
</feature>
<dbReference type="GO" id="GO:0005694">
    <property type="term" value="C:chromosome"/>
    <property type="evidence" value="ECO:0007669"/>
    <property type="project" value="TreeGrafter"/>
</dbReference>
<feature type="compositionally biased region" description="Basic and acidic residues" evidence="1">
    <location>
        <begin position="2622"/>
        <end position="2644"/>
    </location>
</feature>
<feature type="compositionally biased region" description="Basic and acidic residues" evidence="1">
    <location>
        <begin position="2676"/>
        <end position="2686"/>
    </location>
</feature>
<feature type="compositionally biased region" description="Polar residues" evidence="1">
    <location>
        <begin position="1185"/>
        <end position="1199"/>
    </location>
</feature>
<feature type="region of interest" description="Disordered" evidence="1">
    <location>
        <begin position="1552"/>
        <end position="1581"/>
    </location>
</feature>
<dbReference type="PANTHER" id="PTHR21603">
    <property type="entry name" value="ANTIGEN KI-67-LIKE PROTEIN"/>
    <property type="match status" value="1"/>
</dbReference>
<evidence type="ECO:0000256" key="1">
    <source>
        <dbReference type="SAM" id="MobiDB-lite"/>
    </source>
</evidence>
<feature type="region of interest" description="Disordered" evidence="1">
    <location>
        <begin position="538"/>
        <end position="564"/>
    </location>
</feature>
<sequence>MEGDEECGFLQFFRKNGELGSPYPLSYGKTTIGSFKDADIRLKINDSRLEQIHCVINVYSEGLATLVNKSQNNPTKVNDEIVTQFKVLNHKDKFEIVGKYFQYFNEHVNKKNVAKLEKTLTKAISPSKTNQSMFSISTAESEPIHTMDFEKAPENEFTVTFTPERKPDTKNVSSTKAKTTSKVVVSKALHASPDKTQRRLSLGHSIKRSGTTPKISSRNVLLNSDVKTPLKTRASLKNDRSSIKRSLLKRYSSTPKIATPETKKTPNLKFSPIASTSCNTNSTYCTPNSRTYSPIQLGSLFDSVKNESAKKLDYSSSKFLTRRSASLRNEIVKNDEDESIIASLKAPESDNLQDSNDSLGLDLDAIPNMSKVDVLSTTKSKTPLRTPKGSSLRKKALQNLANADMELYTDRELNMIQKKLENEEDMMSETPDSVFSVSSAISTPENNMSVVFVSPSEASSPMTRRSKKLLASSIIELDDTGTPKSAIKSLKITEEGPRTPEQKPAGDKGFKTPLTTPHVFEKIRKSAIKSRLKSNAEEYAETSTSAHHGLKRNRESTGSMSRSTKKLKLQFKSFSDEDSFSDFNTLDSSVTSEDLADLNLTEQSTPSGNSLAMISLELSSIIGEEANRKSRRQSELPAETPKNNPDEYSTSRRSVRFSFVNDSPVKEITNTSSRKSSRRSRVTSEDSFVVTDRNVSMMSFKEQGEEPVTPDNNTDITLSLSRRNTYNIDAEDSARDADTRKSCRRSELDMLLNADQLTISNLSASRRSGKQSLVLSEDDFSDTSSNTSKIHSKVDDLEESDSEKLSPRKSMESSQQDNISAVSDNEENKSARRSNRYRKSFGNTEQDQSISEENNKTNIENTEANTSTKSTNESISLDDSIAKPLLSRRSVRKSETKDTLNEENIEVNTSLKSTSRSKINNSALSNDSTSNLSITTRRSARKSEIKDDNITGGLEESYFEKISPRKRISVLETSQQVGNISAFSDKEENKSARRSNRYRKSFGNTEQDQSISEENNKSNIENTEANTSTKSTNESISLDDSIAKPLLSRRSVRKSETKDTLNEENIEVNTSLKSTSRSKFNNSALSNDSTSNLSITTRRSARKSEIKDDNITGGLEESYFEKISPRKSINVLESSQHEADNISAFSDNEENKSTRRSNKYRKSFGNTKQDQSIYEENNKSKIENTEANTSTKSTNESISLDDSIAKPLLSRRSVRKSETKDTLNEENIEVNTSLKSTSRSKINNSALSNDSTSNLSITTTRSARKSEIKDDNITGDLEESDSDNEENKSTRRSNRYRKSFENTQQDQSISEENNKSKMQNTEANTSTNNTISLDESLAKPSLSRRSVRKSETKDTLNEENIEVNTSLKSPSRSKFNNSALSNHSTYNISITTRRSARKSEMKDDNMTGGLEESDSKKLSPRKSISILESSQQVGNISDNEENKSTRKSNRYRKSFGNTEQDHSISEENNKSKMENTEANTSTNSTNDSISLDDSIAKPSLSRRSVRNSEIKDTLNEENIEVNTSLKSTSHSKISNSALSNDSIFNLSITTRRSARKSEMKDDNIENTEANTSTKSTNESISLDDSIAKPLLSRRSVRKSETKDTLNEENIEVNTSLKSTSQSKINNSALSNDSTSNLSLTTRRSARKSEIKDHNITGGLEESYFEKLSPRKRISVLESSQQVGNISAFSDQEENKSTRRSNRYRNSFGNTEQDQSISEKNNKSKMENAEANTSTKSTNDSILLDDSIAKPSLSRSVRNSEIKDTLNEENIEALLNDSTSNLSITTRRSARKSQIKDDMTGELEESDSPKNSISVLESSQVGNILAFSDNEVNKSTRRSNKYKKSFGNTVQEQSVSEQNHNSEIEYTESNTSARGTNISKTNDPILLGDVTAKPSLSRRSARKSEIKDALNEENVELNTSLKSTNISAVLNDSTINLLSARRSTRQSKIKDTSNEENIANNDSITNSTINLSSTRRSTRKSDIKEENVIVPSRKSKSEIKDSLAEELIQNMSSNFNKDIDESSDLEVYSAATPNNSVQISTLSEVQVEHNYSVLADISNSTDQITRKSPRKSIASAEIDDSKEQSRAKSASFVDLEPNSSTRNSESQISIVLELSQSELQNISALLEKETDKSHNVSSRKSIRSSFANRSLANEQNKETVLNASNSFNTSARKSLRKSSINEAEIVVQESSPFVNEDALPESLSKSPRKSTRLSKSNGSVENEQEISPSFTLHLSSSDFGNVSTRSTKSKTTATASADNTFNNTMDDNEIAQLSLENENVISPVSIKGSKSPKNDLTEIYGVKKLMQTPKAVNPPKNDLSNVIGVKKLMQTPKALNPPKNDLSNVTGVKKLMQTPKTVNPPKNDLSNVIGVKKLMQTPKAVNSPKNDLSNVAGVKSLLRTPRVIRSPKNDLSDVQGVKTLLHTPKVQNSPKNDLSDVKGVKILMKTPRVTKDPKNDLSDVEGVKILMKTPRVTKDPKNDLSDVEGVKILMKTPRVTKDPKNDLSDVEGVEQLFDISGVQVLSDCETNDEAFDKLSEKKKRKTYSRSLSPKKSQDDSVFEETIPPVDPKVENWITDQQKTTVAVASKNKTVKANIVVPLIQLNNDTISKFVKSPPKKKPRGRKLMSDEDIKEPQNDIIYSEHKSEKPVVPLKTRKSKQEPLDSIIASALEKPNRLSRTRLEDILDKIDNQVQKPKKAEQSPVKTKQGDSEQKQVQTKKPAKNARRKIGEAGLEPVETKAPEKDKRSLSKTRNAEAAPVKFSEENPSEEEETPIKSGRGKMVANIVDEKAKPCPRKTTRNAKATPSEESNQEEALKKTTRGKRKVAEKPEEDKPSPKVTRGKKVQTKETDNYIEQPLEETPVKTKRGRKIANIGDEEEKPSPRKTIRNAKKTPQPTEESEEQETPIETKRGKRVANIVDEEVKPSSRKTTRNDKKIPQLSEEEETPIRSTRGRKIANIVDEEVKPSPRKTTRNAKKTPQPTEESEEQETPIETNKGKRVANIVDEVVKPGPRKTTRNDKKSPQPSEEEETPIRSTRGKKIANIVDEEVKPSPRKTTRNAKKTPQPTEESEEQETPIKTKRGKRVANIVDEEVKPSPRKMARNAKKSPQPSEEQETSIRSTRGKKIANIVDEEFKPSPRKTTRNAKKSPQPTEESNDKEEEAPKKTARGRTKVAENPEEDKPSPKKVTRGKKVQKEETDNNVVEPIKSTRGTRTAKSQETVEEQTKRTTRGKKAKESEETEKEHLEPSPKKTTRGKKAKGTEKSEVIEEQPESSPKKTTRGRKAKESEEIKHTARKTRGKTAAAVEKEEKDECQELETSKRGKKIVEEDAPTPKRNRRGVKTVHFEEEASLVSNKRKSSDLPVEPVRKSKRTKK</sequence>
<feature type="region of interest" description="Disordered" evidence="1">
    <location>
        <begin position="1784"/>
        <end position="1812"/>
    </location>
</feature>
<feature type="compositionally biased region" description="Polar residues" evidence="1">
    <location>
        <begin position="1072"/>
        <end position="1098"/>
    </location>
</feature>
<feature type="compositionally biased region" description="Polar residues" evidence="1">
    <location>
        <begin position="3205"/>
        <end position="3214"/>
    </location>
</feature>
<feature type="region of interest" description="Disordered" evidence="1">
    <location>
        <begin position="981"/>
        <end position="1037"/>
    </location>
</feature>
<name>A0A9P0B5R1_BRAAE</name>
<dbReference type="PROSITE" id="PS50006">
    <property type="entry name" value="FHA_DOMAIN"/>
    <property type="match status" value="1"/>
</dbReference>
<feature type="compositionally biased region" description="Basic and acidic residues" evidence="1">
    <location>
        <begin position="2821"/>
        <end position="2832"/>
    </location>
</feature>
<organism evidence="3 4">
    <name type="scientific">Brassicogethes aeneus</name>
    <name type="common">Rape pollen beetle</name>
    <name type="synonym">Meligethes aeneus</name>
    <dbReference type="NCBI Taxonomy" id="1431903"/>
    <lineage>
        <taxon>Eukaryota</taxon>
        <taxon>Metazoa</taxon>
        <taxon>Ecdysozoa</taxon>
        <taxon>Arthropoda</taxon>
        <taxon>Hexapoda</taxon>
        <taxon>Insecta</taxon>
        <taxon>Pterygota</taxon>
        <taxon>Neoptera</taxon>
        <taxon>Endopterygota</taxon>
        <taxon>Coleoptera</taxon>
        <taxon>Polyphaga</taxon>
        <taxon>Cucujiformia</taxon>
        <taxon>Nitidulidae</taxon>
        <taxon>Meligethinae</taxon>
        <taxon>Brassicogethes</taxon>
    </lineage>
</organism>
<feature type="compositionally biased region" description="Basic and acidic residues" evidence="1">
    <location>
        <begin position="3168"/>
        <end position="3179"/>
    </location>
</feature>
<evidence type="ECO:0000313" key="4">
    <source>
        <dbReference type="Proteomes" id="UP001154078"/>
    </source>
</evidence>
<feature type="region of interest" description="Disordered" evidence="1">
    <location>
        <begin position="2195"/>
        <end position="2226"/>
    </location>
</feature>
<feature type="compositionally biased region" description="Basic and acidic residues" evidence="1">
    <location>
        <begin position="625"/>
        <end position="634"/>
    </location>
</feature>
<feature type="region of interest" description="Disordered" evidence="1">
    <location>
        <begin position="2608"/>
        <end position="3370"/>
    </location>
</feature>
<feature type="compositionally biased region" description="Low complexity" evidence="1">
    <location>
        <begin position="1010"/>
        <end position="1024"/>
    </location>
</feature>
<feature type="region of interest" description="Disordered" evidence="1">
    <location>
        <begin position="2241"/>
        <end position="2262"/>
    </location>
</feature>
<feature type="region of interest" description="Disordered" evidence="1">
    <location>
        <begin position="2536"/>
        <end position="2560"/>
    </location>
</feature>
<feature type="region of interest" description="Disordered" evidence="1">
    <location>
        <begin position="1593"/>
        <end position="1645"/>
    </location>
</feature>
<feature type="compositionally biased region" description="Polar residues" evidence="1">
    <location>
        <begin position="2212"/>
        <end position="2226"/>
    </location>
</feature>
<feature type="compositionally biased region" description="Polar residues" evidence="1">
    <location>
        <begin position="1301"/>
        <end position="1333"/>
    </location>
</feature>
<feature type="region of interest" description="Disordered" evidence="1">
    <location>
        <begin position="1134"/>
        <end position="1199"/>
    </location>
</feature>
<feature type="compositionally biased region" description="Basic residues" evidence="1">
    <location>
        <begin position="3092"/>
        <end position="3101"/>
    </location>
</feature>
<feature type="compositionally biased region" description="Polar residues" evidence="1">
    <location>
        <begin position="1611"/>
        <end position="1625"/>
    </location>
</feature>
<feature type="region of interest" description="Disordered" evidence="1">
    <location>
        <begin position="625"/>
        <end position="688"/>
    </location>
</feature>
<feature type="compositionally biased region" description="Polar residues" evidence="1">
    <location>
        <begin position="1362"/>
        <end position="1393"/>
    </location>
</feature>
<proteinExistence type="predicted"/>
<feature type="compositionally biased region" description="Polar residues" evidence="1">
    <location>
        <begin position="1233"/>
        <end position="1261"/>
    </location>
</feature>
<feature type="compositionally biased region" description="Polar residues" evidence="1">
    <location>
        <begin position="1678"/>
        <end position="1689"/>
    </location>
</feature>
<feature type="compositionally biased region" description="Basic and acidic residues" evidence="1">
    <location>
        <begin position="3230"/>
        <end position="3245"/>
    </location>
</feature>
<gene>
    <name evidence="3" type="ORF">MELIAE_LOCUS6886</name>
</gene>
<feature type="region of interest" description="Disordered" evidence="1">
    <location>
        <begin position="1233"/>
        <end position="1509"/>
    </location>
</feature>
<feature type="compositionally biased region" description="Polar residues" evidence="1">
    <location>
        <begin position="1845"/>
        <end position="1860"/>
    </location>
</feature>
<keyword evidence="4" id="KW-1185">Reference proteome</keyword>
<dbReference type="OrthoDB" id="6288785at2759"/>
<feature type="compositionally biased region" description="Polar residues" evidence="1">
    <location>
        <begin position="1025"/>
        <end position="1037"/>
    </location>
</feature>
<dbReference type="GO" id="GO:0051983">
    <property type="term" value="P:regulation of chromosome segregation"/>
    <property type="evidence" value="ECO:0007669"/>
    <property type="project" value="TreeGrafter"/>
</dbReference>
<feature type="region of interest" description="Disordered" evidence="1">
    <location>
        <begin position="2060"/>
        <end position="2100"/>
    </location>
</feature>
<feature type="region of interest" description="Disordered" evidence="1">
    <location>
        <begin position="485"/>
        <end position="514"/>
    </location>
</feature>
<feature type="compositionally biased region" description="Polar residues" evidence="1">
    <location>
        <begin position="765"/>
        <end position="774"/>
    </location>
</feature>
<feature type="compositionally biased region" description="Basic and acidic residues" evidence="1">
    <location>
        <begin position="2917"/>
        <end position="2933"/>
    </location>
</feature>
<dbReference type="InterPro" id="IPR000253">
    <property type="entry name" value="FHA_dom"/>
</dbReference>
<feature type="compositionally biased region" description="Basic and acidic residues" evidence="1">
    <location>
        <begin position="3313"/>
        <end position="3323"/>
    </location>
</feature>
<feature type="compositionally biased region" description="Low complexity" evidence="1">
    <location>
        <begin position="1626"/>
        <end position="1642"/>
    </location>
</feature>
<feature type="compositionally biased region" description="Polar residues" evidence="1">
    <location>
        <begin position="910"/>
        <end position="937"/>
    </location>
</feature>
<feature type="compositionally biased region" description="Basic residues" evidence="1">
    <location>
        <begin position="3133"/>
        <end position="3142"/>
    </location>
</feature>
<dbReference type="Pfam" id="PF00498">
    <property type="entry name" value="FHA"/>
    <property type="match status" value="1"/>
</dbReference>
<accession>A0A9P0B5R1</accession>
<dbReference type="PANTHER" id="PTHR21603:SF18">
    <property type="entry name" value="ANTIGEN KI-67-LIKE PROTEIN"/>
    <property type="match status" value="1"/>
</dbReference>
<feature type="region of interest" description="Disordered" evidence="1">
    <location>
        <begin position="1072"/>
        <end position="1109"/>
    </location>
</feature>
<feature type="region of interest" description="Disordered" evidence="1">
    <location>
        <begin position="910"/>
        <end position="948"/>
    </location>
</feature>
<feature type="compositionally biased region" description="Basic and acidic residues" evidence="1">
    <location>
        <begin position="491"/>
        <end position="510"/>
    </location>
</feature>
<feature type="compositionally biased region" description="Basic and acidic residues" evidence="1">
    <location>
        <begin position="2733"/>
        <end position="2744"/>
    </location>
</feature>
<feature type="region of interest" description="Disordered" evidence="1">
    <location>
        <begin position="1831"/>
        <end position="1885"/>
    </location>
</feature>
<feature type="compositionally biased region" description="Basic residues" evidence="1">
    <location>
        <begin position="2963"/>
        <end position="2972"/>
    </location>
</feature>
<feature type="compositionally biased region" description="Low complexity" evidence="1">
    <location>
        <begin position="2242"/>
        <end position="2256"/>
    </location>
</feature>
<feature type="region of interest" description="Disordered" evidence="1">
    <location>
        <begin position="765"/>
        <end position="876"/>
    </location>
</feature>
<feature type="compositionally biased region" description="Polar residues" evidence="1">
    <location>
        <begin position="1164"/>
        <end position="1175"/>
    </location>
</feature>
<feature type="compositionally biased region" description="Basic residues" evidence="1">
    <location>
        <begin position="1834"/>
        <end position="1843"/>
    </location>
</feature>
<dbReference type="Proteomes" id="UP001154078">
    <property type="component" value="Chromosome 4"/>
</dbReference>
<feature type="compositionally biased region" description="Low complexity" evidence="1">
    <location>
        <begin position="1479"/>
        <end position="1493"/>
    </location>
</feature>
<dbReference type="GO" id="GO:0005634">
    <property type="term" value="C:nucleus"/>
    <property type="evidence" value="ECO:0007669"/>
    <property type="project" value="TreeGrafter"/>
</dbReference>
<feature type="compositionally biased region" description="Basic residues" evidence="1">
    <location>
        <begin position="3048"/>
        <end position="3057"/>
    </location>
</feature>
<feature type="compositionally biased region" description="Basic and acidic residues" evidence="1">
    <location>
        <begin position="802"/>
        <end position="811"/>
    </location>
</feature>
<feature type="compositionally biased region" description="Polar residues" evidence="1">
    <location>
        <begin position="1703"/>
        <end position="1718"/>
    </location>
</feature>
<dbReference type="InterPro" id="IPR008984">
    <property type="entry name" value="SMAD_FHA_dom_sf"/>
</dbReference>
<reference evidence="3" key="1">
    <citation type="submission" date="2021-12" db="EMBL/GenBank/DDBJ databases">
        <authorList>
            <person name="King R."/>
        </authorList>
    </citation>
    <scope>NUCLEOTIDE SEQUENCE</scope>
</reference>
<feature type="compositionally biased region" description="Polar residues" evidence="1">
    <location>
        <begin position="1866"/>
        <end position="1881"/>
    </location>
</feature>
<feature type="compositionally biased region" description="Polar residues" evidence="1">
    <location>
        <begin position="812"/>
        <end position="823"/>
    </location>
</feature>
<dbReference type="GO" id="GO:0007088">
    <property type="term" value="P:regulation of mitotic nuclear division"/>
    <property type="evidence" value="ECO:0007669"/>
    <property type="project" value="TreeGrafter"/>
</dbReference>
<dbReference type="EMBL" id="OV121135">
    <property type="protein sequence ID" value="CAH0555532.1"/>
    <property type="molecule type" value="Genomic_DNA"/>
</dbReference>
<feature type="compositionally biased region" description="Polar residues" evidence="1">
    <location>
        <begin position="867"/>
        <end position="876"/>
    </location>
</feature>
<feature type="domain" description="FHA" evidence="2">
    <location>
        <begin position="30"/>
        <end position="82"/>
    </location>
</feature>
<dbReference type="Gene3D" id="2.60.200.20">
    <property type="match status" value="1"/>
</dbReference>
<dbReference type="SUPFAM" id="SSF49879">
    <property type="entry name" value="SMAD/FHA domain"/>
    <property type="match status" value="1"/>
</dbReference>
<evidence type="ECO:0000259" key="2">
    <source>
        <dbReference type="PROSITE" id="PS50006"/>
    </source>
</evidence>